<keyword evidence="2" id="KW-0560">Oxidoreductase</keyword>
<reference evidence="2 3" key="1">
    <citation type="submission" date="2021-08" db="EMBL/GenBank/DDBJ databases">
        <title>Streptomyces sp. PTM05 isolated from lichen.</title>
        <authorList>
            <person name="Somphong A."/>
            <person name="Phongsopitanun W."/>
            <person name="Tanasupawat S."/>
        </authorList>
    </citation>
    <scope>NUCLEOTIDE SEQUENCE [LARGE SCALE GENOMIC DNA]</scope>
    <source>
        <strain evidence="2 3">Ptm05</strain>
    </source>
</reference>
<comment type="caution">
    <text evidence="2">The sequence shown here is derived from an EMBL/GenBank/DDBJ whole genome shotgun (WGS) entry which is preliminary data.</text>
</comment>
<accession>A0ABS7QKF7</accession>
<dbReference type="PANTHER" id="PTHR46865:SF2">
    <property type="entry name" value="MONOOXYGENASE"/>
    <property type="match status" value="1"/>
</dbReference>
<dbReference type="Gene3D" id="3.50.50.60">
    <property type="entry name" value="FAD/NAD(P)-binding domain"/>
    <property type="match status" value="1"/>
</dbReference>
<dbReference type="Proteomes" id="UP001198565">
    <property type="component" value="Unassembled WGS sequence"/>
</dbReference>
<dbReference type="Gene3D" id="3.30.9.10">
    <property type="entry name" value="D-Amino Acid Oxidase, subunit A, domain 2"/>
    <property type="match status" value="1"/>
</dbReference>
<evidence type="ECO:0000259" key="1">
    <source>
        <dbReference type="Pfam" id="PF01494"/>
    </source>
</evidence>
<keyword evidence="2" id="KW-0503">Monooxygenase</keyword>
<evidence type="ECO:0000313" key="2">
    <source>
        <dbReference type="EMBL" id="MBY8883672.1"/>
    </source>
</evidence>
<evidence type="ECO:0000313" key="3">
    <source>
        <dbReference type="Proteomes" id="UP001198565"/>
    </source>
</evidence>
<keyword evidence="3" id="KW-1185">Reference proteome</keyword>
<name>A0ABS7QKF7_9ACTN</name>
<dbReference type="PANTHER" id="PTHR46865">
    <property type="entry name" value="OXIDOREDUCTASE-RELATED"/>
    <property type="match status" value="1"/>
</dbReference>
<dbReference type="RefSeq" id="WP_222973372.1">
    <property type="nucleotide sequence ID" value="NZ_JAINVZ010000001.1"/>
</dbReference>
<dbReference type="GO" id="GO:0004497">
    <property type="term" value="F:monooxygenase activity"/>
    <property type="evidence" value="ECO:0007669"/>
    <property type="project" value="UniProtKB-KW"/>
</dbReference>
<proteinExistence type="predicted"/>
<feature type="domain" description="FAD-binding" evidence="1">
    <location>
        <begin position="11"/>
        <end position="325"/>
    </location>
</feature>
<dbReference type="InterPro" id="IPR051704">
    <property type="entry name" value="FAD_aromatic-hydroxylase"/>
</dbReference>
<protein>
    <submittedName>
        <fullName evidence="2">FAD-dependent monooxygenase</fullName>
    </submittedName>
</protein>
<dbReference type="Pfam" id="PF01494">
    <property type="entry name" value="FAD_binding_3"/>
    <property type="match status" value="1"/>
</dbReference>
<dbReference type="InterPro" id="IPR036188">
    <property type="entry name" value="FAD/NAD-bd_sf"/>
</dbReference>
<gene>
    <name evidence="2" type="ORF">K7472_02275</name>
</gene>
<dbReference type="PRINTS" id="PR00420">
    <property type="entry name" value="RNGMNOXGNASE"/>
</dbReference>
<dbReference type="InterPro" id="IPR002938">
    <property type="entry name" value="FAD-bd"/>
</dbReference>
<organism evidence="2 3">
    <name type="scientific">Streptantibioticus parmotrematis</name>
    <dbReference type="NCBI Taxonomy" id="2873249"/>
    <lineage>
        <taxon>Bacteria</taxon>
        <taxon>Bacillati</taxon>
        <taxon>Actinomycetota</taxon>
        <taxon>Actinomycetes</taxon>
        <taxon>Kitasatosporales</taxon>
        <taxon>Streptomycetaceae</taxon>
        <taxon>Streptantibioticus</taxon>
    </lineage>
</organism>
<dbReference type="SUPFAM" id="SSF51905">
    <property type="entry name" value="FAD/NAD(P)-binding domain"/>
    <property type="match status" value="1"/>
</dbReference>
<dbReference type="EMBL" id="JAINVZ010000001">
    <property type="protein sequence ID" value="MBY8883672.1"/>
    <property type="molecule type" value="Genomic_DNA"/>
</dbReference>
<sequence length="416" mass="45427">MTRGSGRQALRVLVAGGGIAGQALAFWLTRGGHQVTVAERFPALRATGAQVDLRGQGIEAVKRMGLLDAVRGKLVDEAGVAFIDARGKPKATIMANTSGKGRQTLTSEYEIMRGDLVRILYDATKDDTEYVFGVSVDGFEQGADKVVGHFSDGSSGAFDLLVGADGQGSRVRRAMLPEGLDPYRRVGIHMAYWFVPRIASDTNIRDTYMVPGGRQIMRRSHNPTQTQAYFVIREESEEASAIHRAPVERQQEFWASRFHDAGWQTERFVEGMRTSPFFYSQEIVQVRTDTWSQGRVVLAGDAAHCASPYSGMGVSGGLVGAHVLAGEINRHPGDLPTALAGYDRVLRPFVDEIQGEVNPRLLRLGLPMSRRAIDVFQATTALACFLHVPDLAARLSTHDRGGDWQLPEHPAPTDAV</sequence>